<evidence type="ECO:0000256" key="2">
    <source>
        <dbReference type="ARBA" id="ARBA00022759"/>
    </source>
</evidence>
<dbReference type="AlphaFoldDB" id="A0A1M5MM34"/>
<dbReference type="PANTHER" id="PTHR12302:SF3">
    <property type="entry name" value="SERINE_THREONINE-PROTEIN KINASE 31"/>
    <property type="match status" value="1"/>
</dbReference>
<dbReference type="EMBL" id="FQXE01000001">
    <property type="protein sequence ID" value="SHG78331.1"/>
    <property type="molecule type" value="Genomic_DNA"/>
</dbReference>
<organism evidence="6 7">
    <name type="scientific">Pollutimonas bauzanensis</name>
    <dbReference type="NCBI Taxonomy" id="658167"/>
    <lineage>
        <taxon>Bacteria</taxon>
        <taxon>Pseudomonadati</taxon>
        <taxon>Pseudomonadota</taxon>
        <taxon>Betaproteobacteria</taxon>
        <taxon>Burkholderiales</taxon>
        <taxon>Alcaligenaceae</taxon>
        <taxon>Pollutimonas</taxon>
    </lineage>
</organism>
<dbReference type="PROSITE" id="PS50830">
    <property type="entry name" value="TNASE_3"/>
    <property type="match status" value="1"/>
</dbReference>
<dbReference type="GO" id="GO:0016787">
    <property type="term" value="F:hydrolase activity"/>
    <property type="evidence" value="ECO:0007669"/>
    <property type="project" value="UniProtKB-KW"/>
</dbReference>
<keyword evidence="2 6" id="KW-0255">Endonuclease</keyword>
<evidence type="ECO:0000313" key="6">
    <source>
        <dbReference type="EMBL" id="SHG78331.1"/>
    </source>
</evidence>
<gene>
    <name evidence="6" type="ORF">SAMN04488135_101260</name>
</gene>
<dbReference type="Gene3D" id="2.40.50.90">
    <property type="match status" value="1"/>
</dbReference>
<accession>A0A1M5MM34</accession>
<keyword evidence="3" id="KW-0378">Hydrolase</keyword>
<dbReference type="InterPro" id="IPR016071">
    <property type="entry name" value="Staphylococal_nuclease_OB-fold"/>
</dbReference>
<proteinExistence type="predicted"/>
<dbReference type="PANTHER" id="PTHR12302">
    <property type="entry name" value="EBNA2 BINDING PROTEIN P100"/>
    <property type="match status" value="1"/>
</dbReference>
<dbReference type="GO" id="GO:0004519">
    <property type="term" value="F:endonuclease activity"/>
    <property type="evidence" value="ECO:0007669"/>
    <property type="project" value="UniProtKB-KW"/>
</dbReference>
<dbReference type="SUPFAM" id="SSF50199">
    <property type="entry name" value="Staphylococcal nuclease"/>
    <property type="match status" value="1"/>
</dbReference>
<dbReference type="STRING" id="658167.SAMN04488135_101260"/>
<feature type="signal peptide" evidence="4">
    <location>
        <begin position="1"/>
        <end position="19"/>
    </location>
</feature>
<evidence type="ECO:0000256" key="1">
    <source>
        <dbReference type="ARBA" id="ARBA00022722"/>
    </source>
</evidence>
<keyword evidence="4" id="KW-0732">Signal</keyword>
<keyword evidence="7" id="KW-1185">Reference proteome</keyword>
<reference evidence="6 7" key="1">
    <citation type="submission" date="2016-11" db="EMBL/GenBank/DDBJ databases">
        <authorList>
            <person name="Jaros S."/>
            <person name="Januszkiewicz K."/>
            <person name="Wedrychowicz H."/>
        </authorList>
    </citation>
    <scope>NUCLEOTIDE SEQUENCE [LARGE SCALE GENOMIC DNA]</scope>
    <source>
        <strain evidence="6 7">CGMCC 1.10190</strain>
    </source>
</reference>
<keyword evidence="1" id="KW-0540">Nuclease</keyword>
<dbReference type="InterPro" id="IPR035437">
    <property type="entry name" value="SNase_OB-fold_sf"/>
</dbReference>
<dbReference type="SMART" id="SM00318">
    <property type="entry name" value="SNc"/>
    <property type="match status" value="1"/>
</dbReference>
<evidence type="ECO:0000313" key="7">
    <source>
        <dbReference type="Proteomes" id="UP000184226"/>
    </source>
</evidence>
<feature type="chain" id="PRO_5012274111" evidence="4">
    <location>
        <begin position="20"/>
        <end position="159"/>
    </location>
</feature>
<evidence type="ECO:0000259" key="5">
    <source>
        <dbReference type="PROSITE" id="PS50830"/>
    </source>
</evidence>
<protein>
    <submittedName>
        <fullName evidence="6">Endonuclease YncB, thermonuclease family</fullName>
    </submittedName>
</protein>
<evidence type="ECO:0000256" key="3">
    <source>
        <dbReference type="ARBA" id="ARBA00022801"/>
    </source>
</evidence>
<evidence type="ECO:0000256" key="4">
    <source>
        <dbReference type="SAM" id="SignalP"/>
    </source>
</evidence>
<dbReference type="Pfam" id="PF00565">
    <property type="entry name" value="SNase"/>
    <property type="match status" value="1"/>
</dbReference>
<name>A0A1M5MM34_9BURK</name>
<sequence length="159" mass="17952">MIRLLFAALLVLSSTFAWGETCTVISVPEGDSLRVRCPGQKKPISIRLMQIDAPELDQPNGIRSRDFLRFICPVGMNVLIESQGKKDRHERTLGSVTCNEINANVAMVKAGHAWVYSKYAKDKELYALQAEARATHMGLWREPEPVAPWEFREAAPRDR</sequence>
<dbReference type="Proteomes" id="UP000184226">
    <property type="component" value="Unassembled WGS sequence"/>
</dbReference>
<feature type="domain" description="TNase-like" evidence="5">
    <location>
        <begin position="24"/>
        <end position="142"/>
    </location>
</feature>